<dbReference type="PANTHER" id="PTHR32507">
    <property type="entry name" value="NA(+)/H(+) ANTIPORTER 1"/>
    <property type="match status" value="1"/>
</dbReference>
<dbReference type="Pfam" id="PF00999">
    <property type="entry name" value="Na_H_Exchanger"/>
    <property type="match status" value="1"/>
</dbReference>
<feature type="transmembrane region" description="Helical" evidence="9">
    <location>
        <begin position="51"/>
        <end position="68"/>
    </location>
</feature>
<proteinExistence type="predicted"/>
<feature type="transmembrane region" description="Helical" evidence="9">
    <location>
        <begin position="28"/>
        <end position="45"/>
    </location>
</feature>
<feature type="transmembrane region" description="Helical" evidence="9">
    <location>
        <begin position="89"/>
        <end position="112"/>
    </location>
</feature>
<evidence type="ECO:0000256" key="8">
    <source>
        <dbReference type="SAM" id="MobiDB-lite"/>
    </source>
</evidence>
<feature type="transmembrane region" description="Helical" evidence="9">
    <location>
        <begin position="118"/>
        <end position="141"/>
    </location>
</feature>
<dbReference type="GO" id="GO:0015297">
    <property type="term" value="F:antiporter activity"/>
    <property type="evidence" value="ECO:0007669"/>
    <property type="project" value="UniProtKB-KW"/>
</dbReference>
<feature type="transmembrane region" description="Helical" evidence="9">
    <location>
        <begin position="273"/>
        <end position="293"/>
    </location>
</feature>
<evidence type="ECO:0000256" key="3">
    <source>
        <dbReference type="ARBA" id="ARBA00022449"/>
    </source>
</evidence>
<dbReference type="AlphaFoldDB" id="A0A7Y9YG94"/>
<keyword evidence="3" id="KW-0050">Antiport</keyword>
<keyword evidence="5 9" id="KW-1133">Transmembrane helix</keyword>
<evidence type="ECO:0000256" key="9">
    <source>
        <dbReference type="SAM" id="Phobius"/>
    </source>
</evidence>
<reference evidence="11 12" key="1">
    <citation type="submission" date="2020-07" db="EMBL/GenBank/DDBJ databases">
        <title>Sequencing the genomes of 1000 actinobacteria strains.</title>
        <authorList>
            <person name="Klenk H.-P."/>
        </authorList>
    </citation>
    <scope>NUCLEOTIDE SEQUENCE [LARGE SCALE GENOMIC DNA]</scope>
    <source>
        <strain evidence="11 12">DSM 18248</strain>
    </source>
</reference>
<dbReference type="GO" id="GO:1902600">
    <property type="term" value="P:proton transmembrane transport"/>
    <property type="evidence" value="ECO:0007669"/>
    <property type="project" value="InterPro"/>
</dbReference>
<keyword evidence="2" id="KW-0813">Transport</keyword>
<evidence type="ECO:0000256" key="5">
    <source>
        <dbReference type="ARBA" id="ARBA00022989"/>
    </source>
</evidence>
<sequence length="429" mass="43486">MDQVGVVAVVVVAYGLVSRLLERTPLTVPLAFTAAGMAAGGLGLVEQDLTGGPVLTLLELTLVVVLFSDAARIDLGAVRRTGGTVPLRLLGVGMPLTIGLGVLAAAVLLGGLEVWEGAIIAAVLAPTDAALGQAVVSSRLVPVRIRQAVNVESGLNDGLSVPFLTLFVALAVEEAGEALDWVAFATQQIGLGVLTGVVVGLAGGTALEVADRRGWVNAPFRQLTVVALAVLAWAGADAVGGNGFIAAFVAGLATGAVIQDSGEDLLEFTEDEGQLLTAVVFFVFGVAATGFLAAVSPAVVVYAALSLTVLRMLPVAVALVGSGLRPTTVLLLGWFGPRGLASIILALVVAEQAPDLPHLDVVMAAMALTVLASTVLHGATARPLVQRYGRFLDTLPSDAPELAAAAELPVRGTMSDPVSGPEEGRDGDG</sequence>
<evidence type="ECO:0000256" key="6">
    <source>
        <dbReference type="ARBA" id="ARBA00023065"/>
    </source>
</evidence>
<evidence type="ECO:0000256" key="2">
    <source>
        <dbReference type="ARBA" id="ARBA00022448"/>
    </source>
</evidence>
<feature type="transmembrane region" description="Helical" evidence="9">
    <location>
        <begin position="6"/>
        <end position="21"/>
    </location>
</feature>
<protein>
    <submittedName>
        <fullName evidence="11">NhaP-type Na+/H+ or K+/H+ antiporter</fullName>
    </submittedName>
</protein>
<feature type="transmembrane region" description="Helical" evidence="9">
    <location>
        <begin position="328"/>
        <end position="349"/>
    </location>
</feature>
<evidence type="ECO:0000313" key="12">
    <source>
        <dbReference type="Proteomes" id="UP000537326"/>
    </source>
</evidence>
<dbReference type="EMBL" id="JACBZI010000001">
    <property type="protein sequence ID" value="NYI10474.1"/>
    <property type="molecule type" value="Genomic_DNA"/>
</dbReference>
<keyword evidence="7 9" id="KW-0472">Membrane</keyword>
<feature type="domain" description="Cation/H+ exchanger transmembrane" evidence="10">
    <location>
        <begin position="12"/>
        <end position="386"/>
    </location>
</feature>
<keyword evidence="6" id="KW-0406">Ion transport</keyword>
<evidence type="ECO:0000256" key="1">
    <source>
        <dbReference type="ARBA" id="ARBA00004651"/>
    </source>
</evidence>
<dbReference type="RefSeq" id="WP_179531305.1">
    <property type="nucleotide sequence ID" value="NZ_BAAAPP010000010.1"/>
</dbReference>
<name>A0A7Y9YG94_9ACTN</name>
<evidence type="ECO:0000313" key="11">
    <source>
        <dbReference type="EMBL" id="NYI10474.1"/>
    </source>
</evidence>
<feature type="transmembrane region" description="Helical" evidence="9">
    <location>
        <begin position="299"/>
        <end position="321"/>
    </location>
</feature>
<organism evidence="11 12">
    <name type="scientific">Nocardioides marinus</name>
    <dbReference type="NCBI Taxonomy" id="374514"/>
    <lineage>
        <taxon>Bacteria</taxon>
        <taxon>Bacillati</taxon>
        <taxon>Actinomycetota</taxon>
        <taxon>Actinomycetes</taxon>
        <taxon>Propionibacteriales</taxon>
        <taxon>Nocardioidaceae</taxon>
        <taxon>Nocardioides</taxon>
    </lineage>
</organism>
<feature type="transmembrane region" description="Helical" evidence="9">
    <location>
        <begin position="361"/>
        <end position="380"/>
    </location>
</feature>
<feature type="region of interest" description="Disordered" evidence="8">
    <location>
        <begin position="406"/>
        <end position="429"/>
    </location>
</feature>
<evidence type="ECO:0000259" key="10">
    <source>
        <dbReference type="Pfam" id="PF00999"/>
    </source>
</evidence>
<dbReference type="GO" id="GO:0005886">
    <property type="term" value="C:plasma membrane"/>
    <property type="evidence" value="ECO:0007669"/>
    <property type="project" value="UniProtKB-SubCell"/>
</dbReference>
<evidence type="ECO:0000256" key="4">
    <source>
        <dbReference type="ARBA" id="ARBA00022692"/>
    </source>
</evidence>
<evidence type="ECO:0000256" key="7">
    <source>
        <dbReference type="ARBA" id="ARBA00023136"/>
    </source>
</evidence>
<comment type="subcellular location">
    <subcellularLocation>
        <location evidence="1">Cell membrane</location>
        <topology evidence="1">Multi-pass membrane protein</topology>
    </subcellularLocation>
</comment>
<accession>A0A7Y9YG94</accession>
<feature type="transmembrane region" description="Helical" evidence="9">
    <location>
        <begin position="184"/>
        <end position="207"/>
    </location>
</feature>
<gene>
    <name evidence="11" type="ORF">BKA05_001989</name>
</gene>
<keyword evidence="4 9" id="KW-0812">Transmembrane</keyword>
<comment type="caution">
    <text evidence="11">The sequence shown here is derived from an EMBL/GenBank/DDBJ whole genome shotgun (WGS) entry which is preliminary data.</text>
</comment>
<keyword evidence="12" id="KW-1185">Reference proteome</keyword>
<dbReference type="PANTHER" id="PTHR32507:SF8">
    <property type="entry name" value="CNH1P"/>
    <property type="match status" value="1"/>
</dbReference>
<dbReference type="Proteomes" id="UP000537326">
    <property type="component" value="Unassembled WGS sequence"/>
</dbReference>
<dbReference type="InterPro" id="IPR006153">
    <property type="entry name" value="Cation/H_exchanger_TM"/>
</dbReference>